<sequence length="260" mass="28542">MSELLIEQRCAEAIARRAGKMMLHGRKHGFSVHTKGESDVVTDVDREIERFIIGQLEQMFPDDDILGEEFGGREAQSEERHWLIDPIDGTLNYSYGVPLSCVSIALQCEGKSQVGVIYDPYRDELFSARRGAGATLDGEEMRVSPKATLDDAVLVTGFRPSTPPDLTDNLQNFVAVTKRSRGVRRLGSAALDLAYVAAGRMDGFWEFGLNPWDTGAGYLLVEEAGGRVTDIQDGPYTGFEASILATNAQIHDDLIELLSA</sequence>
<feature type="binding site" evidence="6">
    <location>
        <position position="213"/>
    </location>
    <ligand>
        <name>Mg(2+)</name>
        <dbReference type="ChEBI" id="CHEBI:18420"/>
        <label>1</label>
        <note>catalytic</note>
    </ligand>
</feature>
<dbReference type="PANTHER" id="PTHR20854">
    <property type="entry name" value="INOSITOL MONOPHOSPHATASE"/>
    <property type="match status" value="1"/>
</dbReference>
<evidence type="ECO:0000313" key="9">
    <source>
        <dbReference type="Proteomes" id="UP000315995"/>
    </source>
</evidence>
<dbReference type="InterPro" id="IPR022337">
    <property type="entry name" value="Inositol_monophosphatase_SuhB"/>
</dbReference>
<dbReference type="PRINTS" id="PR00377">
    <property type="entry name" value="IMPHPHTASES"/>
</dbReference>
<feature type="binding site" evidence="6">
    <location>
        <position position="85"/>
    </location>
    <ligand>
        <name>Mg(2+)</name>
        <dbReference type="ChEBI" id="CHEBI:18420"/>
        <label>1</label>
        <note>catalytic</note>
    </ligand>
</feature>
<evidence type="ECO:0000256" key="5">
    <source>
        <dbReference type="ARBA" id="ARBA00022842"/>
    </source>
</evidence>
<dbReference type="OrthoDB" id="9785695at2"/>
<keyword evidence="3 6" id="KW-0479">Metal-binding</keyword>
<dbReference type="FunFam" id="3.30.540.10:FF:000003">
    <property type="entry name" value="Inositol-1-monophosphatase"/>
    <property type="match status" value="1"/>
</dbReference>
<evidence type="ECO:0000256" key="6">
    <source>
        <dbReference type="PIRSR" id="PIRSR600760-2"/>
    </source>
</evidence>
<dbReference type="EC" id="3.1.3.25" evidence="7"/>
<dbReference type="GO" id="GO:0006020">
    <property type="term" value="P:inositol metabolic process"/>
    <property type="evidence" value="ECO:0007669"/>
    <property type="project" value="TreeGrafter"/>
</dbReference>
<dbReference type="Gene3D" id="3.40.190.80">
    <property type="match status" value="1"/>
</dbReference>
<protein>
    <recommendedName>
        <fullName evidence="7">Inositol-1-monophosphatase</fullName>
        <ecNumber evidence="7">3.1.3.25</ecNumber>
    </recommendedName>
</protein>
<evidence type="ECO:0000256" key="1">
    <source>
        <dbReference type="ARBA" id="ARBA00001033"/>
    </source>
</evidence>
<comment type="catalytic activity">
    <reaction evidence="1 7">
        <text>a myo-inositol phosphate + H2O = myo-inositol + phosphate</text>
        <dbReference type="Rhea" id="RHEA:24056"/>
        <dbReference type="ChEBI" id="CHEBI:15377"/>
        <dbReference type="ChEBI" id="CHEBI:17268"/>
        <dbReference type="ChEBI" id="CHEBI:43474"/>
        <dbReference type="ChEBI" id="CHEBI:84139"/>
        <dbReference type="EC" id="3.1.3.25"/>
    </reaction>
</comment>
<reference evidence="8 9" key="1">
    <citation type="submission" date="2019-06" db="EMBL/GenBank/DDBJ databases">
        <title>Persicimonas caeni gen. nov., sp. nov., a predatory bacterium isolated from solar saltern.</title>
        <authorList>
            <person name="Wang S."/>
        </authorList>
    </citation>
    <scope>NUCLEOTIDE SEQUENCE [LARGE SCALE GENOMIC DNA]</scope>
    <source>
        <strain evidence="8 9">YN101</strain>
    </source>
</reference>
<dbReference type="SUPFAM" id="SSF56655">
    <property type="entry name" value="Carbohydrate phosphatase"/>
    <property type="match status" value="1"/>
</dbReference>
<proteinExistence type="inferred from homology"/>
<dbReference type="Pfam" id="PF00459">
    <property type="entry name" value="Inositol_P"/>
    <property type="match status" value="1"/>
</dbReference>
<accession>A0A5B8Y378</accession>
<dbReference type="PANTHER" id="PTHR20854:SF4">
    <property type="entry name" value="INOSITOL-1-MONOPHOSPHATASE-RELATED"/>
    <property type="match status" value="1"/>
</dbReference>
<keyword evidence="9" id="KW-1185">Reference proteome</keyword>
<dbReference type="InterPro" id="IPR020583">
    <property type="entry name" value="Inositol_monoP_metal-BS"/>
</dbReference>
<evidence type="ECO:0000256" key="2">
    <source>
        <dbReference type="ARBA" id="ARBA00001946"/>
    </source>
</evidence>
<evidence type="ECO:0000256" key="7">
    <source>
        <dbReference type="RuleBase" id="RU364068"/>
    </source>
</evidence>
<dbReference type="AlphaFoldDB" id="A0A4Y6PN77"/>
<dbReference type="InterPro" id="IPR033942">
    <property type="entry name" value="IMPase"/>
</dbReference>
<dbReference type="GO" id="GO:0046872">
    <property type="term" value="F:metal ion binding"/>
    <property type="evidence" value="ECO:0007669"/>
    <property type="project" value="UniProtKB-KW"/>
</dbReference>
<dbReference type="GO" id="GO:0008934">
    <property type="term" value="F:inositol monophosphate 1-phosphatase activity"/>
    <property type="evidence" value="ECO:0007669"/>
    <property type="project" value="InterPro"/>
</dbReference>
<evidence type="ECO:0000256" key="3">
    <source>
        <dbReference type="ARBA" id="ARBA00022723"/>
    </source>
</evidence>
<feature type="binding site" evidence="6">
    <location>
        <position position="88"/>
    </location>
    <ligand>
        <name>Mg(2+)</name>
        <dbReference type="ChEBI" id="CHEBI:18420"/>
        <label>1</label>
        <note>catalytic</note>
    </ligand>
</feature>
<dbReference type="GO" id="GO:0007165">
    <property type="term" value="P:signal transduction"/>
    <property type="evidence" value="ECO:0007669"/>
    <property type="project" value="TreeGrafter"/>
</dbReference>
<dbReference type="RefSeq" id="WP_141195754.1">
    <property type="nucleotide sequence ID" value="NZ_CP041186.1"/>
</dbReference>
<comment type="similarity">
    <text evidence="7">Belongs to the inositol monophosphatase superfamily.</text>
</comment>
<evidence type="ECO:0000313" key="8">
    <source>
        <dbReference type="EMBL" id="QDG49255.1"/>
    </source>
</evidence>
<feature type="binding site" evidence="6">
    <location>
        <position position="68"/>
    </location>
    <ligand>
        <name>Mg(2+)</name>
        <dbReference type="ChEBI" id="CHEBI:18420"/>
        <label>1</label>
        <note>catalytic</note>
    </ligand>
</feature>
<accession>A0A4Y6PN77</accession>
<dbReference type="PROSITE" id="PS00629">
    <property type="entry name" value="IMP_1"/>
    <property type="match status" value="1"/>
</dbReference>
<dbReference type="PRINTS" id="PR01959">
    <property type="entry name" value="SBIMPHPHTASE"/>
</dbReference>
<keyword evidence="5 6" id="KW-0460">Magnesium</keyword>
<dbReference type="CDD" id="cd01639">
    <property type="entry name" value="IMPase"/>
    <property type="match status" value="1"/>
</dbReference>
<evidence type="ECO:0000256" key="4">
    <source>
        <dbReference type="ARBA" id="ARBA00022801"/>
    </source>
</evidence>
<name>A0A4Y6PN77_PERCE</name>
<comment type="cofactor">
    <cofactor evidence="2 6 7">
        <name>Mg(2+)</name>
        <dbReference type="ChEBI" id="CHEBI:18420"/>
    </cofactor>
</comment>
<organism evidence="8 9">
    <name type="scientific">Persicimonas caeni</name>
    <dbReference type="NCBI Taxonomy" id="2292766"/>
    <lineage>
        <taxon>Bacteria</taxon>
        <taxon>Deltaproteobacteria</taxon>
        <taxon>Bradymonadales</taxon>
        <taxon>Bradymonadaceae</taxon>
        <taxon>Persicimonas</taxon>
    </lineage>
</organism>
<keyword evidence="4 7" id="KW-0378">Hydrolase</keyword>
<dbReference type="Proteomes" id="UP000315995">
    <property type="component" value="Chromosome"/>
</dbReference>
<dbReference type="EMBL" id="CP041186">
    <property type="protein sequence ID" value="QDG49255.1"/>
    <property type="molecule type" value="Genomic_DNA"/>
</dbReference>
<feature type="binding site" evidence="6">
    <location>
        <position position="87"/>
    </location>
    <ligand>
        <name>Mg(2+)</name>
        <dbReference type="ChEBI" id="CHEBI:18420"/>
        <label>1</label>
        <note>catalytic</note>
    </ligand>
</feature>
<gene>
    <name evidence="8" type="ORF">FIV42_00405</name>
</gene>
<dbReference type="Gene3D" id="3.30.540.10">
    <property type="entry name" value="Fructose-1,6-Bisphosphatase, subunit A, domain 1"/>
    <property type="match status" value="1"/>
</dbReference>
<dbReference type="InterPro" id="IPR000760">
    <property type="entry name" value="Inositol_monophosphatase-like"/>
</dbReference>